<dbReference type="InterPro" id="IPR011990">
    <property type="entry name" value="TPR-like_helical_dom_sf"/>
</dbReference>
<sequence length="222" mass="23982">MTMMIQMPAAPVLQKTTFKPAMLALMSVMGISVLAGCQSITGVKKSSSPYLTIEEKTRPVVTAPATPTKIQENGAKRTPLPEYAEPNIQSQRLPSAIPAPRPVQPKVVLRDGSNIPAFSKLMAQAQQQIQANQLNAAEQTLIQAQRMAPQSAAVYARLSEVALKKRQGGNAEAMARKGLMLTSNPRQQHAFWQLILASAELQNNAALAGQARSQIQKLASQF</sequence>
<comment type="caution">
    <text evidence="1">The sequence shown here is derived from an EMBL/GenBank/DDBJ whole genome shotgun (WGS) entry which is preliminary data.</text>
</comment>
<dbReference type="Gene3D" id="1.25.40.10">
    <property type="entry name" value="Tetratricopeptide repeat domain"/>
    <property type="match status" value="1"/>
</dbReference>
<protein>
    <recommendedName>
        <fullName evidence="3">Tetratricopeptide repeat protein</fullName>
    </recommendedName>
</protein>
<gene>
    <name evidence="1" type="ORF">BKE30_12070</name>
</gene>
<keyword evidence="2" id="KW-1185">Reference proteome</keyword>
<dbReference type="AlphaFoldDB" id="A0A1S8CRZ3"/>
<name>A0A1S8CRZ3_9GAMM</name>
<dbReference type="STRING" id="1907941.BKE30_12070"/>
<reference evidence="1 2" key="1">
    <citation type="submission" date="2016-10" db="EMBL/GenBank/DDBJ databases">
        <title>Draft Genome sequence of Alkanindiges sp. strain H1.</title>
        <authorList>
            <person name="Subhash Y."/>
            <person name="Lee S."/>
        </authorList>
    </citation>
    <scope>NUCLEOTIDE SEQUENCE [LARGE SCALE GENOMIC DNA]</scope>
    <source>
        <strain evidence="1 2">H1</strain>
    </source>
</reference>
<evidence type="ECO:0008006" key="3">
    <source>
        <dbReference type="Google" id="ProtNLM"/>
    </source>
</evidence>
<evidence type="ECO:0000313" key="2">
    <source>
        <dbReference type="Proteomes" id="UP000192132"/>
    </source>
</evidence>
<accession>A0A1S8CRZ3</accession>
<proteinExistence type="predicted"/>
<organism evidence="1 2">
    <name type="scientific">Alkanindiges hydrocarboniclasticus</name>
    <dbReference type="NCBI Taxonomy" id="1907941"/>
    <lineage>
        <taxon>Bacteria</taxon>
        <taxon>Pseudomonadati</taxon>
        <taxon>Pseudomonadota</taxon>
        <taxon>Gammaproteobacteria</taxon>
        <taxon>Moraxellales</taxon>
        <taxon>Moraxellaceae</taxon>
        <taxon>Alkanindiges</taxon>
    </lineage>
</organism>
<dbReference type="Proteomes" id="UP000192132">
    <property type="component" value="Unassembled WGS sequence"/>
</dbReference>
<dbReference type="EMBL" id="MLCN01000030">
    <property type="protein sequence ID" value="ONG38662.1"/>
    <property type="molecule type" value="Genomic_DNA"/>
</dbReference>
<evidence type="ECO:0000313" key="1">
    <source>
        <dbReference type="EMBL" id="ONG38662.1"/>
    </source>
</evidence>